<feature type="compositionally biased region" description="Basic and acidic residues" evidence="1">
    <location>
        <begin position="593"/>
        <end position="615"/>
    </location>
</feature>
<feature type="compositionally biased region" description="Polar residues" evidence="1">
    <location>
        <begin position="143"/>
        <end position="161"/>
    </location>
</feature>
<reference evidence="2 3" key="1">
    <citation type="journal article" date="2016" name="Nat. Commun.">
        <title>Ectomycorrhizal ecology is imprinted in the genome of the dominant symbiotic fungus Cenococcum geophilum.</title>
        <authorList>
            <consortium name="DOE Joint Genome Institute"/>
            <person name="Peter M."/>
            <person name="Kohler A."/>
            <person name="Ohm R.A."/>
            <person name="Kuo A."/>
            <person name="Krutzmann J."/>
            <person name="Morin E."/>
            <person name="Arend M."/>
            <person name="Barry K.W."/>
            <person name="Binder M."/>
            <person name="Choi C."/>
            <person name="Clum A."/>
            <person name="Copeland A."/>
            <person name="Grisel N."/>
            <person name="Haridas S."/>
            <person name="Kipfer T."/>
            <person name="LaButti K."/>
            <person name="Lindquist E."/>
            <person name="Lipzen A."/>
            <person name="Maire R."/>
            <person name="Meier B."/>
            <person name="Mihaltcheva S."/>
            <person name="Molinier V."/>
            <person name="Murat C."/>
            <person name="Poggeler S."/>
            <person name="Quandt C.A."/>
            <person name="Sperisen C."/>
            <person name="Tritt A."/>
            <person name="Tisserant E."/>
            <person name="Crous P.W."/>
            <person name="Henrissat B."/>
            <person name="Nehls U."/>
            <person name="Egli S."/>
            <person name="Spatafora J.W."/>
            <person name="Grigoriev I.V."/>
            <person name="Martin F.M."/>
        </authorList>
    </citation>
    <scope>NUCLEOTIDE SEQUENCE [LARGE SCALE GENOMIC DNA]</scope>
    <source>
        <strain evidence="2 3">CBS 459.81</strain>
    </source>
</reference>
<evidence type="ECO:0000313" key="2">
    <source>
        <dbReference type="EMBL" id="OCK83399.1"/>
    </source>
</evidence>
<dbReference type="Proteomes" id="UP000250266">
    <property type="component" value="Unassembled WGS sequence"/>
</dbReference>
<organism evidence="2 3">
    <name type="scientific">Lepidopterella palustris CBS 459.81</name>
    <dbReference type="NCBI Taxonomy" id="1314670"/>
    <lineage>
        <taxon>Eukaryota</taxon>
        <taxon>Fungi</taxon>
        <taxon>Dikarya</taxon>
        <taxon>Ascomycota</taxon>
        <taxon>Pezizomycotina</taxon>
        <taxon>Dothideomycetes</taxon>
        <taxon>Pleosporomycetidae</taxon>
        <taxon>Mytilinidiales</taxon>
        <taxon>Argynnaceae</taxon>
        <taxon>Lepidopterella</taxon>
    </lineage>
</organism>
<feature type="compositionally biased region" description="Polar residues" evidence="1">
    <location>
        <begin position="281"/>
        <end position="300"/>
    </location>
</feature>
<feature type="region of interest" description="Disordered" evidence="1">
    <location>
        <begin position="262"/>
        <end position="316"/>
    </location>
</feature>
<feature type="compositionally biased region" description="Basic residues" evidence="1">
    <location>
        <begin position="411"/>
        <end position="425"/>
    </location>
</feature>
<feature type="region of interest" description="Disordered" evidence="1">
    <location>
        <begin position="121"/>
        <end position="189"/>
    </location>
</feature>
<keyword evidence="3" id="KW-1185">Reference proteome</keyword>
<dbReference type="EMBL" id="KV744862">
    <property type="protein sequence ID" value="OCK83399.1"/>
    <property type="molecule type" value="Genomic_DNA"/>
</dbReference>
<sequence length="1106" mass="122337">MPGTHSDPAYSLLESFESSFHNTPLFKSHKTLPRRTEDYRSVLPAAAPLKAADSFTDDESSTRLNIRDHTPLASPGLLNGGDSGLPPTPPSNLQDHAPRTDFGSPSFADGIMSSLISKKSSFSTPINQRSPPTPDPSPPRTTESLMSSPRPQVFTYPSSRADSFKTAREEQWSSDAGDSRIHLPLDDTPTLGYMDSSRLRGTDERGLGLAFENQDGDETPTARNPYQGTDLRKLSEDIKEYDGEDYNVDEIPNREWDTNLMRNVTVRRKRQPKSPPKQKTLDSLDTASSGTGSTVRQASSLRERVDASKSSPRTPSIEKFARDIGWPNEVNSILNSHMRDVDDTRRLSGMSATSTVVEAVVVITPPQRKRTLRHTGRNIALRLDGDSSTDRSPVTRSNRTSLNSDDLPLHRLVHQRARIPERKHRNSGDSELSTADTSSLRTSTPRHNQEIIPVAVYPQSRVAGGLQPSAEIKSNEPTRSHSLSRNPRRDINTHKRMFSAPEAIRDIGVVKPTPLVASETIPQNSRRDVESAPSSATRTAPRIETTSPSTNGVASQDASPTSPKLRRTKRVPDSPLSPLNTFKELPPIPVTPRLEDTKCQRSAHEAKQLECKEQPQRTPSSEKIPTIKEPQPPVRARSHRSSISQDGHSRLSLDRIPAEELLRHSVDGSLHPDDHRRISFDRSTVRTEEHAMARHLYAQSTPFSQFSDTPDALEVSEATAVSIYPHNNHSLLVVQQVARSNTLPNTQPQIAHDTSNPHSSLPYLEAQHPEPLQPTVTFEPSTPPLQTSLPLFASVDSPLKNPRKPPIPPALKIIPPTPAEELDRQLDPAPPGPPARTNSRPVRRLSLVQRARRYSDTFIAPLLARAPSSRGRTVSGGHAHAHEKRRVPSVNEDDGNLHPFWRPRGFWDGFEDSSDEESEDGDGGGSGSGGGRRLPQGGDTSEVREREREGEGVGRFMPLGLGMLGHRLTNGFKSPAGFLIGNSNSNSPGVERARSLSSHRRRHVVDVPALVVQAPTFPTRVEKRGSRGSLRSERSWERKGGRREAWRKGKVIPGLGVQVQYIGLSGVKEKLRERQVKKWERSAEKRRDIIRKSIGPRFLVEGARVV</sequence>
<gene>
    <name evidence="2" type="ORF">K432DRAFT_291147</name>
</gene>
<feature type="region of interest" description="Disordered" evidence="1">
    <location>
        <begin position="518"/>
        <end position="656"/>
    </location>
</feature>
<feature type="region of interest" description="Disordered" evidence="1">
    <location>
        <begin position="821"/>
        <end position="844"/>
    </location>
</feature>
<feature type="compositionally biased region" description="Basic and acidic residues" evidence="1">
    <location>
        <begin position="162"/>
        <end position="185"/>
    </location>
</feature>
<feature type="compositionally biased region" description="Polar residues" evidence="1">
    <location>
        <begin position="429"/>
        <end position="446"/>
    </location>
</feature>
<evidence type="ECO:0000256" key="1">
    <source>
        <dbReference type="SAM" id="MobiDB-lite"/>
    </source>
</evidence>
<feature type="compositionally biased region" description="Basic and acidic residues" evidence="1">
    <location>
        <begin position="647"/>
        <end position="656"/>
    </location>
</feature>
<name>A0A8E2JI27_9PEZI</name>
<accession>A0A8E2JI27</accession>
<feature type="compositionally biased region" description="Gly residues" evidence="1">
    <location>
        <begin position="923"/>
        <end position="932"/>
    </location>
</feature>
<feature type="region of interest" description="Disordered" evidence="1">
    <location>
        <begin position="210"/>
        <end position="233"/>
    </location>
</feature>
<feature type="compositionally biased region" description="Basic and acidic residues" evidence="1">
    <location>
        <begin position="941"/>
        <end position="952"/>
    </location>
</feature>
<feature type="region of interest" description="Disordered" evidence="1">
    <location>
        <begin position="45"/>
        <end position="108"/>
    </location>
</feature>
<dbReference type="OrthoDB" id="3870679at2759"/>
<proteinExistence type="predicted"/>
<evidence type="ECO:0000313" key="3">
    <source>
        <dbReference type="Proteomes" id="UP000250266"/>
    </source>
</evidence>
<feature type="compositionally biased region" description="Acidic residues" evidence="1">
    <location>
        <begin position="909"/>
        <end position="922"/>
    </location>
</feature>
<feature type="compositionally biased region" description="Polar residues" evidence="1">
    <location>
        <begin position="390"/>
        <end position="404"/>
    </location>
</feature>
<protein>
    <submittedName>
        <fullName evidence="2">Uncharacterized protein</fullName>
    </submittedName>
</protein>
<feature type="compositionally biased region" description="Polar residues" evidence="1">
    <location>
        <begin position="532"/>
        <end position="562"/>
    </location>
</feature>
<feature type="region of interest" description="Disordered" evidence="1">
    <location>
        <begin position="868"/>
        <end position="955"/>
    </location>
</feature>
<dbReference type="AlphaFoldDB" id="A0A8E2JI27"/>
<feature type="region of interest" description="Disordered" evidence="1">
    <location>
        <begin position="380"/>
        <end position="497"/>
    </location>
</feature>